<evidence type="ECO:0000313" key="2">
    <source>
        <dbReference type="Proteomes" id="UP000297245"/>
    </source>
</evidence>
<evidence type="ECO:0008006" key="3">
    <source>
        <dbReference type="Google" id="ProtNLM"/>
    </source>
</evidence>
<proteinExistence type="predicted"/>
<keyword evidence="2" id="KW-1185">Reference proteome</keyword>
<dbReference type="SUPFAM" id="SSF54909">
    <property type="entry name" value="Dimeric alpha+beta barrel"/>
    <property type="match status" value="1"/>
</dbReference>
<dbReference type="InterPro" id="IPR018247">
    <property type="entry name" value="EF_Hand_1_Ca_BS"/>
</dbReference>
<dbReference type="OrthoDB" id="2851338at2759"/>
<name>A0A4S8ML03_DENBC</name>
<dbReference type="InterPro" id="IPR011008">
    <property type="entry name" value="Dimeric_a/b-barrel"/>
</dbReference>
<gene>
    <name evidence="1" type="ORF">K435DRAFT_297102</name>
</gene>
<dbReference type="Gene3D" id="3.30.70.100">
    <property type="match status" value="1"/>
</dbReference>
<dbReference type="EMBL" id="ML179069">
    <property type="protein sequence ID" value="THV03169.1"/>
    <property type="molecule type" value="Genomic_DNA"/>
</dbReference>
<evidence type="ECO:0000313" key="1">
    <source>
        <dbReference type="EMBL" id="THV03169.1"/>
    </source>
</evidence>
<reference evidence="1 2" key="1">
    <citation type="journal article" date="2019" name="Nat. Ecol. Evol.">
        <title>Megaphylogeny resolves global patterns of mushroom evolution.</title>
        <authorList>
            <person name="Varga T."/>
            <person name="Krizsan K."/>
            <person name="Foldi C."/>
            <person name="Dima B."/>
            <person name="Sanchez-Garcia M."/>
            <person name="Sanchez-Ramirez S."/>
            <person name="Szollosi G.J."/>
            <person name="Szarkandi J.G."/>
            <person name="Papp V."/>
            <person name="Albert L."/>
            <person name="Andreopoulos W."/>
            <person name="Angelini C."/>
            <person name="Antonin V."/>
            <person name="Barry K.W."/>
            <person name="Bougher N.L."/>
            <person name="Buchanan P."/>
            <person name="Buyck B."/>
            <person name="Bense V."/>
            <person name="Catcheside P."/>
            <person name="Chovatia M."/>
            <person name="Cooper J."/>
            <person name="Damon W."/>
            <person name="Desjardin D."/>
            <person name="Finy P."/>
            <person name="Geml J."/>
            <person name="Haridas S."/>
            <person name="Hughes K."/>
            <person name="Justo A."/>
            <person name="Karasinski D."/>
            <person name="Kautmanova I."/>
            <person name="Kiss B."/>
            <person name="Kocsube S."/>
            <person name="Kotiranta H."/>
            <person name="LaButti K.M."/>
            <person name="Lechner B.E."/>
            <person name="Liimatainen K."/>
            <person name="Lipzen A."/>
            <person name="Lukacs Z."/>
            <person name="Mihaltcheva S."/>
            <person name="Morgado L.N."/>
            <person name="Niskanen T."/>
            <person name="Noordeloos M.E."/>
            <person name="Ohm R.A."/>
            <person name="Ortiz-Santana B."/>
            <person name="Ovrebo C."/>
            <person name="Racz N."/>
            <person name="Riley R."/>
            <person name="Savchenko A."/>
            <person name="Shiryaev A."/>
            <person name="Soop K."/>
            <person name="Spirin V."/>
            <person name="Szebenyi C."/>
            <person name="Tomsovsky M."/>
            <person name="Tulloss R.E."/>
            <person name="Uehling J."/>
            <person name="Grigoriev I.V."/>
            <person name="Vagvolgyi C."/>
            <person name="Papp T."/>
            <person name="Martin F.M."/>
            <person name="Miettinen O."/>
            <person name="Hibbett D.S."/>
            <person name="Nagy L.G."/>
        </authorList>
    </citation>
    <scope>NUCLEOTIDE SEQUENCE [LARGE SCALE GENOMIC DNA]</scope>
    <source>
        <strain evidence="1 2">CBS 962.96</strain>
    </source>
</reference>
<dbReference type="PROSITE" id="PS00018">
    <property type="entry name" value="EF_HAND_1"/>
    <property type="match status" value="1"/>
</dbReference>
<sequence length="237" mass="27580">MDSEPEMDSKGLCLVLTEPGPKMSEEEYHDWYDNEHVPNRLSIPTFFNAARYKASDLKTPRWLTLYDLSEPAVADGPEYQDVHANGSDRDKLMLSKIQYLTRRAYSFIPESSKIHPDVPKTAFPGKFCLVVSMQTTPEGEDEFNRWYGEEHIPMLSKVPGWLRSRRYKLFSVKERGQLVNGEECKPLQYLAIHDFSQDGYMETSEFKAATSTTWRAEIVKSIVDRELRLFELYNFKE</sequence>
<accession>A0A4S8ML03</accession>
<organism evidence="1 2">
    <name type="scientific">Dendrothele bispora (strain CBS 962.96)</name>
    <dbReference type="NCBI Taxonomy" id="1314807"/>
    <lineage>
        <taxon>Eukaryota</taxon>
        <taxon>Fungi</taxon>
        <taxon>Dikarya</taxon>
        <taxon>Basidiomycota</taxon>
        <taxon>Agaricomycotina</taxon>
        <taxon>Agaricomycetes</taxon>
        <taxon>Agaricomycetidae</taxon>
        <taxon>Agaricales</taxon>
        <taxon>Agaricales incertae sedis</taxon>
        <taxon>Dendrothele</taxon>
    </lineage>
</organism>
<protein>
    <recommendedName>
        <fullName evidence="3">EthD domain-containing protein</fullName>
    </recommendedName>
</protein>
<dbReference type="AlphaFoldDB" id="A0A4S8ML03"/>
<dbReference type="Proteomes" id="UP000297245">
    <property type="component" value="Unassembled WGS sequence"/>
</dbReference>